<reference evidence="2" key="1">
    <citation type="submission" date="2021-01" db="EMBL/GenBank/DDBJ databases">
        <authorList>
            <person name="Kaushik A."/>
        </authorList>
    </citation>
    <scope>NUCLEOTIDE SEQUENCE</scope>
    <source>
        <strain evidence="2">AG6-10EEA</strain>
    </source>
</reference>
<feature type="compositionally biased region" description="Polar residues" evidence="1">
    <location>
        <begin position="291"/>
        <end position="310"/>
    </location>
</feature>
<dbReference type="Proteomes" id="UP000663853">
    <property type="component" value="Unassembled WGS sequence"/>
</dbReference>
<sequence length="366" mass="40732">MEDQSYKLANIAGYTSRHYDSSNDWAGALHKWLPPEFKSRRRRKNTVSIQSQAIQRLMLDSDWRSRQPPLIYQRITRQRGPGKHRSITLRSLKVRVPSQIKQPPLRLPATLLSRPEIPPKKRQASLWCLYMILEINQRIPWQPRGLGYGPGSGISSGPRFAKYTPSRSWRKQGGPTVPDSPRQINTLTEGMESLTLVSGASSDHFANVSTSGVRPQESNQTLPQNALGQNTQLGNLTIIESSTSEMQRMVETMINDLRGLDIRSGQSASAPTNLRVQPAKQAKRPERKTTKPQGQNDSSPAQSKTSQNQAPRHKAKQNKGTQNKNKEANPSNTQNAIKEKKRNPKNKGEKPTATAAGNLKAGTSVA</sequence>
<protein>
    <submittedName>
        <fullName evidence="2">Uncharacterized protein</fullName>
    </submittedName>
</protein>
<organism evidence="2 3">
    <name type="scientific">Rhizoctonia solani</name>
    <dbReference type="NCBI Taxonomy" id="456999"/>
    <lineage>
        <taxon>Eukaryota</taxon>
        <taxon>Fungi</taxon>
        <taxon>Dikarya</taxon>
        <taxon>Basidiomycota</taxon>
        <taxon>Agaricomycotina</taxon>
        <taxon>Agaricomycetes</taxon>
        <taxon>Cantharellales</taxon>
        <taxon>Ceratobasidiaceae</taxon>
        <taxon>Rhizoctonia</taxon>
    </lineage>
</organism>
<name>A0A8H3B584_9AGAM</name>
<dbReference type="AlphaFoldDB" id="A0A8H3B584"/>
<feature type="compositionally biased region" description="Polar residues" evidence="1">
    <location>
        <begin position="264"/>
        <end position="275"/>
    </location>
</feature>
<proteinExistence type="predicted"/>
<comment type="caution">
    <text evidence="2">The sequence shown here is derived from an EMBL/GenBank/DDBJ whole genome shotgun (WGS) entry which is preliminary data.</text>
</comment>
<evidence type="ECO:0000256" key="1">
    <source>
        <dbReference type="SAM" id="MobiDB-lite"/>
    </source>
</evidence>
<accession>A0A8H3B584</accession>
<evidence type="ECO:0000313" key="3">
    <source>
        <dbReference type="Proteomes" id="UP000663853"/>
    </source>
</evidence>
<feature type="region of interest" description="Disordered" evidence="1">
    <location>
        <begin position="208"/>
        <end position="227"/>
    </location>
</feature>
<feature type="region of interest" description="Disordered" evidence="1">
    <location>
        <begin position="263"/>
        <end position="366"/>
    </location>
</feature>
<evidence type="ECO:0000313" key="2">
    <source>
        <dbReference type="EMBL" id="CAE6448033.1"/>
    </source>
</evidence>
<feature type="compositionally biased region" description="Polar residues" evidence="1">
    <location>
        <begin position="318"/>
        <end position="336"/>
    </location>
</feature>
<gene>
    <name evidence="2" type="ORF">RDB_LOCUS45597</name>
</gene>
<dbReference type="EMBL" id="CAJMXA010000979">
    <property type="protein sequence ID" value="CAE6448033.1"/>
    <property type="molecule type" value="Genomic_DNA"/>
</dbReference>